<dbReference type="PANTHER" id="PTHR30075:SF2">
    <property type="entry name" value="GLYCINE--TRNA LIGASE, CHLOROPLASTIC_MITOCHONDRIAL 2"/>
    <property type="match status" value="1"/>
</dbReference>
<dbReference type="RefSeq" id="WP_067328274.1">
    <property type="nucleotide sequence ID" value="NZ_LNKT01000001.1"/>
</dbReference>
<keyword evidence="6 8" id="KW-0030">Aminoacyl-tRNA synthetase</keyword>
<evidence type="ECO:0000256" key="4">
    <source>
        <dbReference type="ARBA" id="ARBA00022840"/>
    </source>
</evidence>
<dbReference type="STRING" id="1630136.AS592_09985"/>
<gene>
    <name evidence="8" type="primary">glyS</name>
    <name evidence="9" type="ORF">AS592_09985</name>
</gene>
<dbReference type="GO" id="GO:0006426">
    <property type="term" value="P:glycyl-tRNA aminoacylation"/>
    <property type="evidence" value="ECO:0007669"/>
    <property type="project" value="UniProtKB-UniRule"/>
</dbReference>
<keyword evidence="4 8" id="KW-0067">ATP-binding</keyword>
<dbReference type="HAMAP" id="MF_00255">
    <property type="entry name" value="Gly_tRNA_synth_beta"/>
    <property type="match status" value="1"/>
</dbReference>
<keyword evidence="8" id="KW-0963">Cytoplasm</keyword>
<organism evidence="9 10">
    <name type="scientific">Sulfurovum riftiae</name>
    <dbReference type="NCBI Taxonomy" id="1630136"/>
    <lineage>
        <taxon>Bacteria</taxon>
        <taxon>Pseudomonadati</taxon>
        <taxon>Campylobacterota</taxon>
        <taxon>Epsilonproteobacteria</taxon>
        <taxon>Campylobacterales</taxon>
        <taxon>Sulfurovaceae</taxon>
        <taxon>Sulfurovum</taxon>
    </lineage>
</organism>
<evidence type="ECO:0000256" key="5">
    <source>
        <dbReference type="ARBA" id="ARBA00022917"/>
    </source>
</evidence>
<keyword evidence="3 8" id="KW-0547">Nucleotide-binding</keyword>
<comment type="catalytic activity">
    <reaction evidence="7 8">
        <text>tRNA(Gly) + glycine + ATP = glycyl-tRNA(Gly) + AMP + diphosphate</text>
        <dbReference type="Rhea" id="RHEA:16013"/>
        <dbReference type="Rhea" id="RHEA-COMP:9664"/>
        <dbReference type="Rhea" id="RHEA-COMP:9683"/>
        <dbReference type="ChEBI" id="CHEBI:30616"/>
        <dbReference type="ChEBI" id="CHEBI:33019"/>
        <dbReference type="ChEBI" id="CHEBI:57305"/>
        <dbReference type="ChEBI" id="CHEBI:78442"/>
        <dbReference type="ChEBI" id="CHEBI:78522"/>
        <dbReference type="ChEBI" id="CHEBI:456215"/>
        <dbReference type="EC" id="6.1.1.14"/>
    </reaction>
</comment>
<dbReference type="SUPFAM" id="SSF109604">
    <property type="entry name" value="HD-domain/PDEase-like"/>
    <property type="match status" value="1"/>
</dbReference>
<evidence type="ECO:0000256" key="6">
    <source>
        <dbReference type="ARBA" id="ARBA00023146"/>
    </source>
</evidence>
<evidence type="ECO:0000256" key="2">
    <source>
        <dbReference type="ARBA" id="ARBA00022598"/>
    </source>
</evidence>
<reference evidence="9 10" key="1">
    <citation type="submission" date="2015-11" db="EMBL/GenBank/DDBJ databases">
        <title>Draft genome of Sulfurovum riftiae 1812E, a member of the Epsilonproteobacteria isolated from the tube of the deep-sea hydrothermal vent tubewom Riftia pachyptila.</title>
        <authorList>
            <person name="Vetriani C."/>
            <person name="Giovannelli D."/>
        </authorList>
    </citation>
    <scope>NUCLEOTIDE SEQUENCE [LARGE SCALE GENOMIC DNA]</scope>
    <source>
        <strain evidence="9 10">1812E</strain>
    </source>
</reference>
<protein>
    <recommendedName>
        <fullName evidence="8">Glycine--tRNA ligase beta subunit</fullName>
        <ecNumber evidence="8">6.1.1.14</ecNumber>
    </recommendedName>
    <alternativeName>
        <fullName evidence="8">Glycyl-tRNA synthetase beta subunit</fullName>
        <shortName evidence="8">GlyRS</shortName>
    </alternativeName>
</protein>
<dbReference type="AlphaFoldDB" id="A0A151CJJ5"/>
<dbReference type="InterPro" id="IPR015944">
    <property type="entry name" value="Gly-tRNA-synth_bsu"/>
</dbReference>
<comment type="caution">
    <text evidence="9">The sequence shown here is derived from an EMBL/GenBank/DDBJ whole genome shotgun (WGS) entry which is preliminary data.</text>
</comment>
<dbReference type="GO" id="GO:0005829">
    <property type="term" value="C:cytosol"/>
    <property type="evidence" value="ECO:0007669"/>
    <property type="project" value="TreeGrafter"/>
</dbReference>
<dbReference type="PROSITE" id="PS50861">
    <property type="entry name" value="AA_TRNA_LIGASE_II_GLYAB"/>
    <property type="match status" value="1"/>
</dbReference>
<proteinExistence type="inferred from homology"/>
<dbReference type="Pfam" id="PF02092">
    <property type="entry name" value="tRNA_synt_2f"/>
    <property type="match status" value="1"/>
</dbReference>
<evidence type="ECO:0000313" key="10">
    <source>
        <dbReference type="Proteomes" id="UP000075359"/>
    </source>
</evidence>
<evidence type="ECO:0000313" key="9">
    <source>
        <dbReference type="EMBL" id="KYJ87433.1"/>
    </source>
</evidence>
<dbReference type="Proteomes" id="UP000075359">
    <property type="component" value="Unassembled WGS sequence"/>
</dbReference>
<keyword evidence="5 8" id="KW-0648">Protein biosynthesis</keyword>
<comment type="subunit">
    <text evidence="8">Tetramer of two alpha and two beta subunits.</text>
</comment>
<dbReference type="EMBL" id="LNKT01000001">
    <property type="protein sequence ID" value="KYJ87433.1"/>
    <property type="molecule type" value="Genomic_DNA"/>
</dbReference>
<dbReference type="PRINTS" id="PR01045">
    <property type="entry name" value="TRNASYNTHGB"/>
</dbReference>
<evidence type="ECO:0000256" key="8">
    <source>
        <dbReference type="HAMAP-Rule" id="MF_00255"/>
    </source>
</evidence>
<comment type="subcellular location">
    <subcellularLocation>
        <location evidence="8">Cytoplasm</location>
    </subcellularLocation>
</comment>
<dbReference type="GO" id="GO:0005524">
    <property type="term" value="F:ATP binding"/>
    <property type="evidence" value="ECO:0007669"/>
    <property type="project" value="UniProtKB-UniRule"/>
</dbReference>
<comment type="similarity">
    <text evidence="1 8">Belongs to the class-II aminoacyl-tRNA synthetase family.</text>
</comment>
<dbReference type="NCBIfam" id="TIGR00211">
    <property type="entry name" value="glyS"/>
    <property type="match status" value="1"/>
</dbReference>
<evidence type="ECO:0000256" key="1">
    <source>
        <dbReference type="ARBA" id="ARBA00008226"/>
    </source>
</evidence>
<dbReference type="PANTHER" id="PTHR30075">
    <property type="entry name" value="GLYCYL-TRNA SYNTHETASE"/>
    <property type="match status" value="1"/>
</dbReference>
<name>A0A151CJJ5_9BACT</name>
<keyword evidence="2 8" id="KW-0436">Ligase</keyword>
<evidence type="ECO:0000256" key="7">
    <source>
        <dbReference type="ARBA" id="ARBA00047937"/>
    </source>
</evidence>
<keyword evidence="10" id="KW-1185">Reference proteome</keyword>
<dbReference type="OrthoDB" id="9775440at2"/>
<sequence>MTQPLLIEIGVEELPAIPLLKIVSNIERSWKEILESYKLNTEFEFIYTPRRLVLKHSAMPAKQEDQTIELMGPPVAAAIKEGVPTKAAEGFARKCGVAFEALGRADNNGREVLYYKKEEKGAETVSLLQEMLEKWIASMSFGKMMRWGSRTDEFIRPIRWLQVRMGENAVPAELFGVHSDTKTYVHRMVSYDAVEVPTIESYEKILSEGAVMLQPKERETVILSEFDALEAEHNIIIERDRALLAEVVAITENPRALVGTFDELFLELPPEVIITSMKEHQRYFPVFEHGKITNKFVVVSNAYTDDYSKVIAGNERVLKPRLADGLFFYRNDLRNGLTTDGLEKVQFIDGLGSLADKIKREKSIAIRLLALYMDKLETQTGKSSAELEKLMDRAVELAKADLMSEMVYEFTELQGLMGYYYAKALGEDPLVYNAIKEQYMPVGEGAELPSSLFSSIVAMSNKLDTLFGLFSVGKIPTGSKDPFALRRAVNGIVRIVTENDIPFNIDDMLELLKGEYADFDMEVLKAFIIERINKSLDANPSVIAAVLASGERDVNEIAKKVAALNEIVSADTFKEQFTTFKRVANISKDVDLEGDLDIDISLFKEEAEVTLYTAYEKVIHQDFPDYKTRLEALFGLKRELDAYFDDVLVNTEDEVLKRNRLHTIASVYKTFRDIADIKEISV</sequence>
<dbReference type="InterPro" id="IPR006194">
    <property type="entry name" value="Gly-tRNA-synth_heterodimer"/>
</dbReference>
<evidence type="ECO:0000256" key="3">
    <source>
        <dbReference type="ARBA" id="ARBA00022741"/>
    </source>
</evidence>
<dbReference type="EC" id="6.1.1.14" evidence="8"/>
<accession>A0A151CJJ5</accession>
<dbReference type="GO" id="GO:0004820">
    <property type="term" value="F:glycine-tRNA ligase activity"/>
    <property type="evidence" value="ECO:0007669"/>
    <property type="project" value="UniProtKB-UniRule"/>
</dbReference>